<gene>
    <name evidence="2" type="ORF">HYN69_02995</name>
</gene>
<dbReference type="Gene3D" id="3.10.620.30">
    <property type="match status" value="1"/>
</dbReference>
<dbReference type="Pfam" id="PF01841">
    <property type="entry name" value="Transglut_core"/>
    <property type="match status" value="1"/>
</dbReference>
<dbReference type="EMBL" id="CP028918">
    <property type="protein sequence ID" value="AWB47606.1"/>
    <property type="molecule type" value="Genomic_DNA"/>
</dbReference>
<dbReference type="PANTHER" id="PTHR33490:SF12">
    <property type="entry name" value="BLL5557 PROTEIN"/>
    <property type="match status" value="1"/>
</dbReference>
<dbReference type="OrthoDB" id="5438043at2"/>
<accession>A0A2S0UIG3</accession>
<dbReference type="SUPFAM" id="SSF54001">
    <property type="entry name" value="Cysteine proteinases"/>
    <property type="match status" value="1"/>
</dbReference>
<reference evidence="2 3" key="1">
    <citation type="submission" date="2018-04" db="EMBL/GenBank/DDBJ databases">
        <title>Genome sequencing of Gemmobacter.</title>
        <authorList>
            <person name="Yi H."/>
            <person name="Baek M.-G."/>
        </authorList>
    </citation>
    <scope>NUCLEOTIDE SEQUENCE [LARGE SCALE GENOMIC DNA]</scope>
    <source>
        <strain evidence="2 3">HYN0069</strain>
    </source>
</reference>
<evidence type="ECO:0000313" key="2">
    <source>
        <dbReference type="EMBL" id="AWB47606.1"/>
    </source>
</evidence>
<dbReference type="AlphaFoldDB" id="A0A2S0UIG3"/>
<feature type="domain" description="Transglutaminase-like" evidence="1">
    <location>
        <begin position="158"/>
        <end position="218"/>
    </location>
</feature>
<sequence length="261" mass="28165">MKLAIDVDMNYALEGGDPALLAITVAQTEGQTVLSSVLEIENATLRWIDGEGNVGQRVWVHSEGGQLNLRYRAQVDVRKSNVALPSLAATPLYALSGEVLTYLRPSRLCPSDLLQTFADERFGHLDGGEKIAAILDWTAASLVYVPGSSCANTTAFDTFITREGVCRDYAHLVCGLARAGNIPARYATGYSANVDPPDFHAVAEVWLDGAWHLVDATGMSSACDLAIIGSGRDAGDIPFMQTEKWATLIHQRIYVSAEHPT</sequence>
<evidence type="ECO:0000259" key="1">
    <source>
        <dbReference type="SMART" id="SM00460"/>
    </source>
</evidence>
<dbReference type="Gene3D" id="2.60.40.2250">
    <property type="match status" value="1"/>
</dbReference>
<dbReference type="RefSeq" id="WP_108434431.1">
    <property type="nucleotide sequence ID" value="NZ_CP028918.1"/>
</dbReference>
<dbReference type="KEGG" id="geh:HYN69_02995"/>
<protein>
    <submittedName>
        <fullName evidence="2">Transglutaminase</fullName>
    </submittedName>
</protein>
<dbReference type="PANTHER" id="PTHR33490">
    <property type="entry name" value="BLR5614 PROTEIN-RELATED"/>
    <property type="match status" value="1"/>
</dbReference>
<dbReference type="InterPro" id="IPR038765">
    <property type="entry name" value="Papain-like_cys_pep_sf"/>
</dbReference>
<dbReference type="Proteomes" id="UP000244496">
    <property type="component" value="Chromosome"/>
</dbReference>
<name>A0A2S0UIG3_9RHOB</name>
<keyword evidence="3" id="KW-1185">Reference proteome</keyword>
<dbReference type="InterPro" id="IPR002931">
    <property type="entry name" value="Transglutaminase-like"/>
</dbReference>
<evidence type="ECO:0000313" key="3">
    <source>
        <dbReference type="Proteomes" id="UP000244496"/>
    </source>
</evidence>
<dbReference type="SMART" id="SM00460">
    <property type="entry name" value="TGc"/>
    <property type="match status" value="1"/>
</dbReference>
<organism evidence="2 3">
    <name type="scientific">Paragemmobacter aquarius</name>
    <dbReference type="NCBI Taxonomy" id="2169400"/>
    <lineage>
        <taxon>Bacteria</taxon>
        <taxon>Pseudomonadati</taxon>
        <taxon>Pseudomonadota</taxon>
        <taxon>Alphaproteobacteria</taxon>
        <taxon>Rhodobacterales</taxon>
        <taxon>Paracoccaceae</taxon>
        <taxon>Paragemmobacter</taxon>
    </lineage>
</organism>
<proteinExistence type="predicted"/>